<feature type="compositionally biased region" description="Basic and acidic residues" evidence="1">
    <location>
        <begin position="22"/>
        <end position="32"/>
    </location>
</feature>
<dbReference type="Proteomes" id="UP000015106">
    <property type="component" value="Chromosome 5"/>
</dbReference>
<evidence type="ECO:0000313" key="2">
    <source>
        <dbReference type="EnsemblPlants" id="TuG1812G0500004876.01.T01.cds449238"/>
    </source>
</evidence>
<feature type="region of interest" description="Disordered" evidence="1">
    <location>
        <begin position="22"/>
        <end position="53"/>
    </location>
</feature>
<evidence type="ECO:0000313" key="3">
    <source>
        <dbReference type="Proteomes" id="UP000015106"/>
    </source>
</evidence>
<dbReference type="AlphaFoldDB" id="A0A8R7QKG5"/>
<sequence length="148" mass="15811">DVGTGPGAVAGRRVVEEGLVERGGEVLEVEHGDEGDEGERERVGGQERGAPPVPAAGRAVLRLHHPPSPRLVSPPARLSSVDLAACWLARLPPPASRDAMEIRRRGRAGRGDPIWRARRCLGRNLWGGWDLGVGEGKAPVFLALAWLC</sequence>
<keyword evidence="3" id="KW-1185">Reference proteome</keyword>
<proteinExistence type="predicted"/>
<accession>A0A8R7QKG5</accession>
<protein>
    <submittedName>
        <fullName evidence="2">Uncharacterized protein</fullName>
    </submittedName>
</protein>
<dbReference type="EnsemblPlants" id="TuG1812G0500004876.01.T01">
    <property type="protein sequence ID" value="TuG1812G0500004876.01.T01.cds449238"/>
    <property type="gene ID" value="TuG1812G0500004876.01"/>
</dbReference>
<reference evidence="3" key="1">
    <citation type="journal article" date="2013" name="Nature">
        <title>Draft genome of the wheat A-genome progenitor Triticum urartu.</title>
        <authorList>
            <person name="Ling H.Q."/>
            <person name="Zhao S."/>
            <person name="Liu D."/>
            <person name="Wang J."/>
            <person name="Sun H."/>
            <person name="Zhang C."/>
            <person name="Fan H."/>
            <person name="Li D."/>
            <person name="Dong L."/>
            <person name="Tao Y."/>
            <person name="Gao C."/>
            <person name="Wu H."/>
            <person name="Li Y."/>
            <person name="Cui Y."/>
            <person name="Guo X."/>
            <person name="Zheng S."/>
            <person name="Wang B."/>
            <person name="Yu K."/>
            <person name="Liang Q."/>
            <person name="Yang W."/>
            <person name="Lou X."/>
            <person name="Chen J."/>
            <person name="Feng M."/>
            <person name="Jian J."/>
            <person name="Zhang X."/>
            <person name="Luo G."/>
            <person name="Jiang Y."/>
            <person name="Liu J."/>
            <person name="Wang Z."/>
            <person name="Sha Y."/>
            <person name="Zhang B."/>
            <person name="Wu H."/>
            <person name="Tang D."/>
            <person name="Shen Q."/>
            <person name="Xue P."/>
            <person name="Zou S."/>
            <person name="Wang X."/>
            <person name="Liu X."/>
            <person name="Wang F."/>
            <person name="Yang Y."/>
            <person name="An X."/>
            <person name="Dong Z."/>
            <person name="Zhang K."/>
            <person name="Zhang X."/>
            <person name="Luo M.C."/>
            <person name="Dvorak J."/>
            <person name="Tong Y."/>
            <person name="Wang J."/>
            <person name="Yang H."/>
            <person name="Li Z."/>
            <person name="Wang D."/>
            <person name="Zhang A."/>
            <person name="Wang J."/>
        </authorList>
    </citation>
    <scope>NUCLEOTIDE SEQUENCE</scope>
    <source>
        <strain evidence="3">cv. G1812</strain>
    </source>
</reference>
<dbReference type="Gramene" id="TuG1812G0500004876.01.T01">
    <property type="protein sequence ID" value="TuG1812G0500004876.01.T01.cds449238"/>
    <property type="gene ID" value="TuG1812G0500004876.01"/>
</dbReference>
<evidence type="ECO:0000256" key="1">
    <source>
        <dbReference type="SAM" id="MobiDB-lite"/>
    </source>
</evidence>
<name>A0A8R7QKG5_TRIUA</name>
<reference evidence="2" key="3">
    <citation type="submission" date="2022-06" db="UniProtKB">
        <authorList>
            <consortium name="EnsemblPlants"/>
        </authorList>
    </citation>
    <scope>IDENTIFICATION</scope>
</reference>
<reference evidence="2" key="2">
    <citation type="submission" date="2018-03" db="EMBL/GenBank/DDBJ databases">
        <title>The Triticum urartu genome reveals the dynamic nature of wheat genome evolution.</title>
        <authorList>
            <person name="Ling H."/>
            <person name="Ma B."/>
            <person name="Shi X."/>
            <person name="Liu H."/>
            <person name="Dong L."/>
            <person name="Sun H."/>
            <person name="Cao Y."/>
            <person name="Gao Q."/>
            <person name="Zheng S."/>
            <person name="Li Y."/>
            <person name="Yu Y."/>
            <person name="Du H."/>
            <person name="Qi M."/>
            <person name="Li Y."/>
            <person name="Yu H."/>
            <person name="Cui Y."/>
            <person name="Wang N."/>
            <person name="Chen C."/>
            <person name="Wu H."/>
            <person name="Zhao Y."/>
            <person name="Zhang J."/>
            <person name="Li Y."/>
            <person name="Zhou W."/>
            <person name="Zhang B."/>
            <person name="Hu W."/>
            <person name="Eijk M."/>
            <person name="Tang J."/>
            <person name="Witsenboer H."/>
            <person name="Zhao S."/>
            <person name="Li Z."/>
            <person name="Zhang A."/>
            <person name="Wang D."/>
            <person name="Liang C."/>
        </authorList>
    </citation>
    <scope>NUCLEOTIDE SEQUENCE [LARGE SCALE GENOMIC DNA]</scope>
    <source>
        <strain evidence="2">cv. G1812</strain>
    </source>
</reference>
<organism evidence="2 3">
    <name type="scientific">Triticum urartu</name>
    <name type="common">Red wild einkorn</name>
    <name type="synonym">Crithodium urartu</name>
    <dbReference type="NCBI Taxonomy" id="4572"/>
    <lineage>
        <taxon>Eukaryota</taxon>
        <taxon>Viridiplantae</taxon>
        <taxon>Streptophyta</taxon>
        <taxon>Embryophyta</taxon>
        <taxon>Tracheophyta</taxon>
        <taxon>Spermatophyta</taxon>
        <taxon>Magnoliopsida</taxon>
        <taxon>Liliopsida</taxon>
        <taxon>Poales</taxon>
        <taxon>Poaceae</taxon>
        <taxon>BOP clade</taxon>
        <taxon>Pooideae</taxon>
        <taxon>Triticodae</taxon>
        <taxon>Triticeae</taxon>
        <taxon>Triticinae</taxon>
        <taxon>Triticum</taxon>
    </lineage>
</organism>